<protein>
    <submittedName>
        <fullName evidence="2">Uncharacterized protein</fullName>
    </submittedName>
</protein>
<sequence length="74" mass="8191">MWAALAEDPSSTQDSSQPPITPVPRELMFSSGLHEHLHISCPNPSPPIKKKNIKSKNNGSTILPWFNEQKTKGI</sequence>
<dbReference type="Proteomes" id="UP000001075">
    <property type="component" value="Unassembled WGS sequence"/>
</dbReference>
<gene>
    <name evidence="2" type="ORF">I79_004001</name>
</gene>
<feature type="region of interest" description="Disordered" evidence="1">
    <location>
        <begin position="1"/>
        <end position="74"/>
    </location>
</feature>
<reference evidence="3" key="1">
    <citation type="journal article" date="2011" name="Nat. Biotechnol.">
        <title>The genomic sequence of the Chinese hamster ovary (CHO)-K1 cell line.</title>
        <authorList>
            <person name="Xu X."/>
            <person name="Nagarajan H."/>
            <person name="Lewis N.E."/>
            <person name="Pan S."/>
            <person name="Cai Z."/>
            <person name="Liu X."/>
            <person name="Chen W."/>
            <person name="Xie M."/>
            <person name="Wang W."/>
            <person name="Hammond S."/>
            <person name="Andersen M.R."/>
            <person name="Neff N."/>
            <person name="Passarelli B."/>
            <person name="Koh W."/>
            <person name="Fan H.C."/>
            <person name="Wang J."/>
            <person name="Gui Y."/>
            <person name="Lee K.H."/>
            <person name="Betenbaugh M.J."/>
            <person name="Quake S.R."/>
            <person name="Famili I."/>
            <person name="Palsson B.O."/>
            <person name="Wang J."/>
        </authorList>
    </citation>
    <scope>NUCLEOTIDE SEQUENCE [LARGE SCALE GENOMIC DNA]</scope>
    <source>
        <strain evidence="3">CHO K1 cell line</strain>
    </source>
</reference>
<feature type="compositionally biased region" description="Low complexity" evidence="1">
    <location>
        <begin position="8"/>
        <end position="18"/>
    </location>
</feature>
<proteinExistence type="predicted"/>
<evidence type="ECO:0000313" key="2">
    <source>
        <dbReference type="EMBL" id="EGV94649.1"/>
    </source>
</evidence>
<dbReference type="EMBL" id="JH000106">
    <property type="protein sequence ID" value="EGV94649.1"/>
    <property type="molecule type" value="Genomic_DNA"/>
</dbReference>
<evidence type="ECO:0000256" key="1">
    <source>
        <dbReference type="SAM" id="MobiDB-lite"/>
    </source>
</evidence>
<dbReference type="InParanoid" id="G3H1H5"/>
<accession>G3H1H5</accession>
<evidence type="ECO:0000313" key="3">
    <source>
        <dbReference type="Proteomes" id="UP000001075"/>
    </source>
</evidence>
<organism evidence="2 3">
    <name type="scientific">Cricetulus griseus</name>
    <name type="common">Chinese hamster</name>
    <name type="synonym">Cricetulus barabensis griseus</name>
    <dbReference type="NCBI Taxonomy" id="10029"/>
    <lineage>
        <taxon>Eukaryota</taxon>
        <taxon>Metazoa</taxon>
        <taxon>Chordata</taxon>
        <taxon>Craniata</taxon>
        <taxon>Vertebrata</taxon>
        <taxon>Euteleostomi</taxon>
        <taxon>Mammalia</taxon>
        <taxon>Eutheria</taxon>
        <taxon>Euarchontoglires</taxon>
        <taxon>Glires</taxon>
        <taxon>Rodentia</taxon>
        <taxon>Myomorpha</taxon>
        <taxon>Muroidea</taxon>
        <taxon>Cricetidae</taxon>
        <taxon>Cricetinae</taxon>
        <taxon>Cricetulus</taxon>
    </lineage>
</organism>
<name>G3H1H5_CRIGR</name>
<dbReference type="AlphaFoldDB" id="G3H1H5"/>
<dbReference type="GlyGen" id="G3H1H5">
    <property type="glycosylation" value="1 site"/>
</dbReference>